<dbReference type="GO" id="GO:0008270">
    <property type="term" value="F:zinc ion binding"/>
    <property type="evidence" value="ECO:0007669"/>
    <property type="project" value="InterPro"/>
</dbReference>
<feature type="compositionally biased region" description="Pro residues" evidence="1">
    <location>
        <begin position="105"/>
        <end position="115"/>
    </location>
</feature>
<reference evidence="3" key="1">
    <citation type="submission" date="2020-11" db="EMBL/GenBank/DDBJ databases">
        <authorList>
            <person name="Tran Van P."/>
        </authorList>
    </citation>
    <scope>NUCLEOTIDE SEQUENCE</scope>
</reference>
<feature type="domain" description="C2H2-type" evidence="2">
    <location>
        <begin position="243"/>
        <end position="265"/>
    </location>
</feature>
<dbReference type="PANTHER" id="PTHR46786:SF1">
    <property type="entry name" value="ZINC FINGER MATRIN-TYPE PROTEIN 3"/>
    <property type="match status" value="1"/>
</dbReference>
<dbReference type="Proteomes" id="UP000677054">
    <property type="component" value="Unassembled WGS sequence"/>
</dbReference>
<dbReference type="OrthoDB" id="434647at2759"/>
<dbReference type="SUPFAM" id="SSF57667">
    <property type="entry name" value="beta-beta-alpha zinc fingers"/>
    <property type="match status" value="3"/>
</dbReference>
<dbReference type="InterPro" id="IPR013087">
    <property type="entry name" value="Znf_C2H2_type"/>
</dbReference>
<feature type="region of interest" description="Disordered" evidence="1">
    <location>
        <begin position="1"/>
        <end position="120"/>
    </location>
</feature>
<sequence length="367" mass="41048">MSRYPGMRPYAPPPFYSPAFPPPPSQVMRPPPGAFDYPPIYAPRPPRLRPGGPMRGRMPMPGRGGFRPRGPFPPAQPPPMRAHPPAMPPAESMKGAPPGGLNTQPPLPPPPPPPDHQNGDFVQMVTEEVPVKVEPEVPTPGEETGSSEPTPPAEDPPLPQELIDQMKPKHCMLCDIKLNSDIQAKMHYEGKQHLKKVRNFMINHCRQNKLPLPTKFRVDQKTSPNEQAARQRLQLNEESDLYCKICQISFSSALHAQQHYMGRNHQRRLEGKPPLKTGYFNKHTGKWQRLPPNEVPDPKAWWNRDKGKRKATEPLSPGEKQIKITKLQCTLCGISTTGEDQMNMHMNGAKHQQMLRNAGVPSAPPGN</sequence>
<dbReference type="AlphaFoldDB" id="A0A7R8WY41"/>
<dbReference type="InterPro" id="IPR003604">
    <property type="entry name" value="Matrin/U1-like-C_Znf_C2H2"/>
</dbReference>
<gene>
    <name evidence="3" type="ORF">DSTB1V02_LOCUS359</name>
</gene>
<keyword evidence="4" id="KW-1185">Reference proteome</keyword>
<evidence type="ECO:0000259" key="2">
    <source>
        <dbReference type="PROSITE" id="PS00028"/>
    </source>
</evidence>
<dbReference type="Gene3D" id="3.30.160.60">
    <property type="entry name" value="Classic Zinc Finger"/>
    <property type="match status" value="3"/>
</dbReference>
<feature type="compositionally biased region" description="Low complexity" evidence="1">
    <location>
        <begin position="49"/>
        <end position="61"/>
    </location>
</feature>
<dbReference type="InterPro" id="IPR036236">
    <property type="entry name" value="Znf_C2H2_sf"/>
</dbReference>
<dbReference type="SMART" id="SM00451">
    <property type="entry name" value="ZnF_U1"/>
    <property type="match status" value="3"/>
</dbReference>
<feature type="compositionally biased region" description="Pro residues" evidence="1">
    <location>
        <begin position="10"/>
        <end position="33"/>
    </location>
</feature>
<dbReference type="InterPro" id="IPR052644">
    <property type="entry name" value="ZMAT3"/>
</dbReference>
<evidence type="ECO:0000313" key="3">
    <source>
        <dbReference type="EMBL" id="CAD7240334.1"/>
    </source>
</evidence>
<dbReference type="Pfam" id="PF12874">
    <property type="entry name" value="zf-met"/>
    <property type="match status" value="3"/>
</dbReference>
<feature type="compositionally biased region" description="Pro residues" evidence="1">
    <location>
        <begin position="149"/>
        <end position="159"/>
    </location>
</feature>
<name>A0A7R8WY41_9CRUS</name>
<dbReference type="PROSITE" id="PS00028">
    <property type="entry name" value="ZINC_FINGER_C2H2_1"/>
    <property type="match status" value="1"/>
</dbReference>
<feature type="region of interest" description="Disordered" evidence="1">
    <location>
        <begin position="135"/>
        <end position="161"/>
    </location>
</feature>
<dbReference type="SMART" id="SM00355">
    <property type="entry name" value="ZnF_C2H2"/>
    <property type="match status" value="3"/>
</dbReference>
<protein>
    <recommendedName>
        <fullName evidence="2">C2H2-type domain-containing protein</fullName>
    </recommendedName>
</protein>
<evidence type="ECO:0000256" key="1">
    <source>
        <dbReference type="SAM" id="MobiDB-lite"/>
    </source>
</evidence>
<evidence type="ECO:0000313" key="4">
    <source>
        <dbReference type="Proteomes" id="UP000677054"/>
    </source>
</evidence>
<dbReference type="GO" id="GO:0003676">
    <property type="term" value="F:nucleic acid binding"/>
    <property type="evidence" value="ECO:0007669"/>
    <property type="project" value="InterPro"/>
</dbReference>
<organism evidence="3">
    <name type="scientific">Darwinula stevensoni</name>
    <dbReference type="NCBI Taxonomy" id="69355"/>
    <lineage>
        <taxon>Eukaryota</taxon>
        <taxon>Metazoa</taxon>
        <taxon>Ecdysozoa</taxon>
        <taxon>Arthropoda</taxon>
        <taxon>Crustacea</taxon>
        <taxon>Oligostraca</taxon>
        <taxon>Ostracoda</taxon>
        <taxon>Podocopa</taxon>
        <taxon>Podocopida</taxon>
        <taxon>Darwinulocopina</taxon>
        <taxon>Darwinuloidea</taxon>
        <taxon>Darwinulidae</taxon>
        <taxon>Darwinula</taxon>
    </lineage>
</organism>
<feature type="compositionally biased region" description="Pro residues" evidence="1">
    <location>
        <begin position="70"/>
        <end position="88"/>
    </location>
</feature>
<proteinExistence type="predicted"/>
<accession>A0A7R8WY41</accession>
<dbReference type="EMBL" id="LR899541">
    <property type="protein sequence ID" value="CAD7240334.1"/>
    <property type="molecule type" value="Genomic_DNA"/>
</dbReference>
<feature type="region of interest" description="Disordered" evidence="1">
    <location>
        <begin position="289"/>
        <end position="318"/>
    </location>
</feature>
<dbReference type="PANTHER" id="PTHR46786">
    <property type="entry name" value="ZINC FINGER MATRIN-TYPE PROTEIN 3"/>
    <property type="match status" value="1"/>
</dbReference>
<dbReference type="EMBL" id="CAJPEV010000024">
    <property type="protein sequence ID" value="CAG0878979.1"/>
    <property type="molecule type" value="Genomic_DNA"/>
</dbReference>